<feature type="compositionally biased region" description="Polar residues" evidence="1">
    <location>
        <begin position="88"/>
        <end position="103"/>
    </location>
</feature>
<dbReference type="Proteomes" id="UP000094285">
    <property type="component" value="Unassembled WGS sequence"/>
</dbReference>
<gene>
    <name evidence="2" type="ORF">CANTADRAFT_26141</name>
</gene>
<proteinExistence type="predicted"/>
<dbReference type="RefSeq" id="XP_020064201.1">
    <property type="nucleotide sequence ID" value="XM_020207662.1"/>
</dbReference>
<protein>
    <submittedName>
        <fullName evidence="2">Uncharacterized protein</fullName>
    </submittedName>
</protein>
<dbReference type="EMBL" id="KV453912">
    <property type="protein sequence ID" value="ODV79079.1"/>
    <property type="molecule type" value="Genomic_DNA"/>
</dbReference>
<organism evidence="2 3">
    <name type="scientific">Suhomyces tanzawaensis NRRL Y-17324</name>
    <dbReference type="NCBI Taxonomy" id="984487"/>
    <lineage>
        <taxon>Eukaryota</taxon>
        <taxon>Fungi</taxon>
        <taxon>Dikarya</taxon>
        <taxon>Ascomycota</taxon>
        <taxon>Saccharomycotina</taxon>
        <taxon>Pichiomycetes</taxon>
        <taxon>Debaryomycetaceae</taxon>
        <taxon>Suhomyces</taxon>
    </lineage>
</organism>
<dbReference type="OrthoDB" id="4026039at2759"/>
<name>A0A1E4SHT8_9ASCO</name>
<keyword evidence="3" id="KW-1185">Reference proteome</keyword>
<accession>A0A1E4SHT8</accession>
<dbReference type="AlphaFoldDB" id="A0A1E4SHT8"/>
<feature type="region of interest" description="Disordered" evidence="1">
    <location>
        <begin position="1"/>
        <end position="108"/>
    </location>
</feature>
<sequence>MDICKLIHKNDPSVSPVSPTRVEPELTKRVRNDDEGGNKRARLENNVGQEDTPKLSRGTNEPKRPVHGDAVAISENSESPNSSEYNSDFSATNSRRSTVTSVPSDDEVDTASINSCESLLALIANLKSKPVQLEGIQFIDELLQTTDRQLLLARLHQKYVEPLLDLTGYKWIRKELPSKGKGVKIFSIKYTCSQQSNCPNNPPNTVDRTRKFSNPLKQYDCNSMYSIKYIWSSLTVVITYKHSPHSPYKRLPEKLKPYILDRLQMKAVDLYNEILQNEEFSDIKHLIFFSKVQSFWSKQRIIQKEKSTKEAFERFFKD</sequence>
<evidence type="ECO:0000313" key="2">
    <source>
        <dbReference type="EMBL" id="ODV79079.1"/>
    </source>
</evidence>
<evidence type="ECO:0000256" key="1">
    <source>
        <dbReference type="SAM" id="MobiDB-lite"/>
    </source>
</evidence>
<feature type="compositionally biased region" description="Basic and acidic residues" evidence="1">
    <location>
        <begin position="22"/>
        <end position="43"/>
    </location>
</feature>
<reference evidence="3" key="1">
    <citation type="submission" date="2016-05" db="EMBL/GenBank/DDBJ databases">
        <title>Comparative genomics of biotechnologically important yeasts.</title>
        <authorList>
            <consortium name="DOE Joint Genome Institute"/>
            <person name="Riley R."/>
            <person name="Haridas S."/>
            <person name="Wolfe K.H."/>
            <person name="Lopes M.R."/>
            <person name="Hittinger C.T."/>
            <person name="Goker M."/>
            <person name="Salamov A."/>
            <person name="Wisecaver J."/>
            <person name="Long T.M."/>
            <person name="Aerts A.L."/>
            <person name="Barry K."/>
            <person name="Choi C."/>
            <person name="Clum A."/>
            <person name="Coughlan A.Y."/>
            <person name="Deshpande S."/>
            <person name="Douglass A.P."/>
            <person name="Hanson S.J."/>
            <person name="Klenk H.-P."/>
            <person name="Labutti K."/>
            <person name="Lapidus A."/>
            <person name="Lindquist E."/>
            <person name="Lipzen A."/>
            <person name="Meier-Kolthoff J.P."/>
            <person name="Ohm R.A."/>
            <person name="Otillar R.P."/>
            <person name="Pangilinan J."/>
            <person name="Peng Y."/>
            <person name="Rokas A."/>
            <person name="Rosa C.A."/>
            <person name="Scheuner C."/>
            <person name="Sibirny A.A."/>
            <person name="Slot J.C."/>
            <person name="Stielow J.B."/>
            <person name="Sun H."/>
            <person name="Kurtzman C.P."/>
            <person name="Blackwell M."/>
            <person name="Grigoriev I.V."/>
            <person name="Jeffries T.W."/>
        </authorList>
    </citation>
    <scope>NUCLEOTIDE SEQUENCE [LARGE SCALE GENOMIC DNA]</scope>
    <source>
        <strain evidence="3">NRRL Y-17324</strain>
    </source>
</reference>
<evidence type="ECO:0000313" key="3">
    <source>
        <dbReference type="Proteomes" id="UP000094285"/>
    </source>
</evidence>
<feature type="compositionally biased region" description="Low complexity" evidence="1">
    <location>
        <begin position="74"/>
        <end position="87"/>
    </location>
</feature>
<dbReference type="GeneID" id="30981799"/>